<name>A0A132NXB1_GIAIN</name>
<dbReference type="VEuPathDB" id="GiardiaDB:QR46_1288"/>
<gene>
    <name evidence="1" type="ORF">QR46_1288</name>
</gene>
<protein>
    <submittedName>
        <fullName evidence="1">Uncharacterized protein</fullName>
    </submittedName>
</protein>
<evidence type="ECO:0000313" key="2">
    <source>
        <dbReference type="Proteomes" id="UP000070089"/>
    </source>
</evidence>
<dbReference type="OrthoDB" id="10257659at2759"/>
<proteinExistence type="predicted"/>
<comment type="caution">
    <text evidence="1">The sequence shown here is derived from an EMBL/GenBank/DDBJ whole genome shotgun (WGS) entry which is preliminary data.</text>
</comment>
<dbReference type="Proteomes" id="UP000070089">
    <property type="component" value="Unassembled WGS sequence"/>
</dbReference>
<evidence type="ECO:0000313" key="1">
    <source>
        <dbReference type="EMBL" id="KWX14705.1"/>
    </source>
</evidence>
<organism evidence="1 2">
    <name type="scientific">Giardia duodenalis assemblage B</name>
    <dbReference type="NCBI Taxonomy" id="1394984"/>
    <lineage>
        <taxon>Eukaryota</taxon>
        <taxon>Metamonada</taxon>
        <taxon>Diplomonadida</taxon>
        <taxon>Hexamitidae</taxon>
        <taxon>Giardiinae</taxon>
        <taxon>Giardia</taxon>
    </lineage>
</organism>
<accession>A0A132NXB1</accession>
<dbReference type="AlphaFoldDB" id="A0A132NXB1"/>
<sequence>MGHTLTRLDCEMLHKIINEYVKCLVYRTGKAQTRQTLSLRELLSFSQLDLVRFDLSHLPLLYLLDGDKDGLFSIHDLLNLGYYYGSINHMTNYKAHECASIIQAYSTGMLALYGDAASFIKWFVKLLEVIEPTVTIESVKCVSASVVRVMHTVLKVELITRESSEKLLDTMQRAAVQMGLIDQQQIKSFDGLAPLVIVQAFGDELFKAFMATYNDLGLESIEIPKYHRPFDETSFPGINSLFKNKLTEVLNAISVHSEDSSDD</sequence>
<reference evidence="1 2" key="1">
    <citation type="journal article" date="2015" name="Mol. Biochem. Parasitol.">
        <title>Identification of polymorphic genes for use in assemblage B genotyping assays through comparative genomics of multiple assemblage B Giardia duodenalis isolates.</title>
        <authorList>
            <person name="Wielinga C."/>
            <person name="Thompson R.C."/>
            <person name="Monis P."/>
            <person name="Ryan U."/>
        </authorList>
    </citation>
    <scope>NUCLEOTIDE SEQUENCE [LARGE SCALE GENOMIC DNA]</scope>
    <source>
        <strain evidence="1 2">BAH15c1</strain>
    </source>
</reference>
<dbReference type="EMBL" id="JXTI01000025">
    <property type="protein sequence ID" value="KWX14705.1"/>
    <property type="molecule type" value="Genomic_DNA"/>
</dbReference>